<dbReference type="Proteomes" id="UP001152320">
    <property type="component" value="Chromosome 1"/>
</dbReference>
<proteinExistence type="predicted"/>
<reference evidence="1" key="1">
    <citation type="submission" date="2021-10" db="EMBL/GenBank/DDBJ databases">
        <title>Tropical sea cucumber genome reveals ecological adaptation and Cuvierian tubules defense mechanism.</title>
        <authorList>
            <person name="Chen T."/>
        </authorList>
    </citation>
    <scope>NUCLEOTIDE SEQUENCE</scope>
    <source>
        <strain evidence="1">Nanhai2018</strain>
        <tissue evidence="1">Muscle</tissue>
    </source>
</reference>
<dbReference type="OrthoDB" id="2286242at2759"/>
<dbReference type="EMBL" id="JAIZAY010000001">
    <property type="protein sequence ID" value="KAJ8049142.1"/>
    <property type="molecule type" value="Genomic_DNA"/>
</dbReference>
<protein>
    <submittedName>
        <fullName evidence="1">Uncharacterized protein</fullName>
    </submittedName>
</protein>
<dbReference type="AlphaFoldDB" id="A0A9Q1CNS9"/>
<accession>A0A9Q1CNS9</accession>
<evidence type="ECO:0000313" key="1">
    <source>
        <dbReference type="EMBL" id="KAJ8049142.1"/>
    </source>
</evidence>
<sequence length="78" mass="8900">MLMQMQNDDVYVRYKKGKKLFTADNLSRAYLPKFGMLLEGPLEVSVVKELTPLSSGKFEEFKRGQLKIAVVCKEVQEG</sequence>
<organism evidence="1 2">
    <name type="scientific">Holothuria leucospilota</name>
    <name type="common">Black long sea cucumber</name>
    <name type="synonym">Mertensiothuria leucospilota</name>
    <dbReference type="NCBI Taxonomy" id="206669"/>
    <lineage>
        <taxon>Eukaryota</taxon>
        <taxon>Metazoa</taxon>
        <taxon>Echinodermata</taxon>
        <taxon>Eleutherozoa</taxon>
        <taxon>Echinozoa</taxon>
        <taxon>Holothuroidea</taxon>
        <taxon>Aspidochirotacea</taxon>
        <taxon>Aspidochirotida</taxon>
        <taxon>Holothuriidae</taxon>
        <taxon>Holothuria</taxon>
    </lineage>
</organism>
<comment type="caution">
    <text evidence="1">The sequence shown here is derived from an EMBL/GenBank/DDBJ whole genome shotgun (WGS) entry which is preliminary data.</text>
</comment>
<name>A0A9Q1CNS9_HOLLE</name>
<evidence type="ECO:0000313" key="2">
    <source>
        <dbReference type="Proteomes" id="UP001152320"/>
    </source>
</evidence>
<gene>
    <name evidence="1" type="ORF">HOLleu_01751</name>
</gene>
<keyword evidence="2" id="KW-1185">Reference proteome</keyword>